<protein>
    <submittedName>
        <fullName evidence="3">Arylsulfatase</fullName>
    </submittedName>
</protein>
<dbReference type="Pfam" id="PF14707">
    <property type="entry name" value="Sulfatase_C"/>
    <property type="match status" value="1"/>
</dbReference>
<evidence type="ECO:0000259" key="2">
    <source>
        <dbReference type="Pfam" id="PF00884"/>
    </source>
</evidence>
<dbReference type="Gene3D" id="3.30.1120.10">
    <property type="match status" value="1"/>
</dbReference>
<feature type="chain" id="PRO_5025065946" evidence="1">
    <location>
        <begin position="34"/>
        <end position="517"/>
    </location>
</feature>
<accession>A0A653E8G4</accession>
<proteinExistence type="predicted"/>
<dbReference type="PANTHER" id="PTHR43751">
    <property type="entry name" value="SULFATASE"/>
    <property type="match status" value="1"/>
</dbReference>
<dbReference type="InterPro" id="IPR000917">
    <property type="entry name" value="Sulfatase_N"/>
</dbReference>
<organism evidence="3">
    <name type="scientific">Pseudomonas marincola</name>
    <dbReference type="NCBI Taxonomy" id="437900"/>
    <lineage>
        <taxon>Bacteria</taxon>
        <taxon>Pseudomonadati</taxon>
        <taxon>Pseudomonadota</taxon>
        <taxon>Gammaproteobacteria</taxon>
        <taxon>Pseudomonadales</taxon>
        <taxon>Pseudomonadaceae</taxon>
        <taxon>Pseudomonas</taxon>
    </lineage>
</organism>
<keyword evidence="1" id="KW-0732">Signal</keyword>
<gene>
    <name evidence="3" type="ORF">PMYSY11_4043</name>
</gene>
<dbReference type="EMBL" id="LR215729">
    <property type="protein sequence ID" value="VEV99087.1"/>
    <property type="molecule type" value="Genomic_DNA"/>
</dbReference>
<feature type="domain" description="Sulfatase N-terminal" evidence="2">
    <location>
        <begin position="43"/>
        <end position="368"/>
    </location>
</feature>
<dbReference type="InterPro" id="IPR017850">
    <property type="entry name" value="Alkaline_phosphatase_core_sf"/>
</dbReference>
<dbReference type="AlphaFoldDB" id="A0A653E8G4"/>
<feature type="signal peptide" evidence="1">
    <location>
        <begin position="1"/>
        <end position="33"/>
    </location>
</feature>
<name>A0A653E8G4_9PSED</name>
<evidence type="ECO:0000313" key="3">
    <source>
        <dbReference type="EMBL" id="VEV99087.1"/>
    </source>
</evidence>
<reference evidence="3" key="1">
    <citation type="submission" date="2019-02" db="EMBL/GenBank/DDBJ databases">
        <authorList>
            <consortium name="Genoscope - CEA"/>
            <person name="William W."/>
        </authorList>
    </citation>
    <scope>NUCLEOTIDE SEQUENCE [LARGE SCALE GENOMIC DNA]</scope>
    <source>
        <strain evidence="3">YSy11</strain>
    </source>
</reference>
<dbReference type="Gene3D" id="3.40.720.10">
    <property type="entry name" value="Alkaline Phosphatase, subunit A"/>
    <property type="match status" value="1"/>
</dbReference>
<dbReference type="Pfam" id="PF00884">
    <property type="entry name" value="Sulfatase"/>
    <property type="match status" value="1"/>
</dbReference>
<dbReference type="InterPro" id="IPR052701">
    <property type="entry name" value="GAG_Ulvan_Degrading_Sulfatases"/>
</dbReference>
<dbReference type="PANTHER" id="PTHR43751:SF2">
    <property type="entry name" value="SULFATASE N-TERMINAL DOMAIN-CONTAINING PROTEIN"/>
    <property type="match status" value="1"/>
</dbReference>
<dbReference type="SUPFAM" id="SSF53649">
    <property type="entry name" value="Alkaline phosphatase-like"/>
    <property type="match status" value="1"/>
</dbReference>
<sequence>MRDRSSYLANKPLRAAALALAVIITGVTSQAYGAEEGGAKGKPNILVIMGDDIGWFNTSAYNSGLMGYQTPNIDSIAKDGMRFTDAYGQQSCTAGRAAFITGQSPKRTGLLKIGMPGDPNGLSSKDPTIAEILKPMGYATGQFGKNHLGDLDEFLPTNHGFDEFFGNLYHLNAEEEPENPAYPKDPEFRKKFGPRGVMKASADGKIEDTGALTKKRMETIDEEFLAATENFIERQQKAKKPWFVWFNTTRMHIFTHLKAESEGVTGRGVYADGMVEHDKMIGRLLAKLKETGAEENTIVIYTTDNGAEKFSWPDGGTSPFRGEKATTWEGGIRVPFMIKWPGHIDPGQVSNEILSLEDMFPTLVAAAGEPDIKQKLLDGYTAGDKKFNVHLDGYNLLNNMTGADTAEKWPRNEYFAWVDDGTLGAVRFGDYKAHFSTQDHEGMQAWMAGQTPRKAPLFIDLRADPFEMAPVESSYYDDWVVRRMFAIAPTVKVVQDFMDTFKDYPPRQESGSFTPKQ</sequence>
<dbReference type="RefSeq" id="WP_150549302.1">
    <property type="nucleotide sequence ID" value="NZ_LR215729.2"/>
</dbReference>
<dbReference type="CDD" id="cd16142">
    <property type="entry name" value="ARS_like"/>
    <property type="match status" value="1"/>
</dbReference>
<evidence type="ECO:0000256" key="1">
    <source>
        <dbReference type="SAM" id="SignalP"/>
    </source>
</evidence>